<dbReference type="GO" id="GO:0032204">
    <property type="term" value="P:regulation of telomere maintenance"/>
    <property type="evidence" value="ECO:0007669"/>
    <property type="project" value="TreeGrafter"/>
</dbReference>
<feature type="compositionally biased region" description="Acidic residues" evidence="13">
    <location>
        <begin position="715"/>
        <end position="725"/>
    </location>
</feature>
<evidence type="ECO:0000313" key="15">
    <source>
        <dbReference type="EMBL" id="KAF7270559.1"/>
    </source>
</evidence>
<name>A0A834I001_RHYFE</name>
<accession>A0A834I001</accession>
<evidence type="ECO:0000256" key="10">
    <source>
        <dbReference type="ARBA" id="ARBA00065932"/>
    </source>
</evidence>
<comment type="caution">
    <text evidence="15">The sequence shown here is derived from an EMBL/GenBank/DDBJ whole genome shotgun (WGS) entry which is preliminary data.</text>
</comment>
<dbReference type="FunFam" id="3.40.50.300:FF:000399">
    <property type="entry name" value="YLP motif containing 1"/>
    <property type="match status" value="1"/>
</dbReference>
<feature type="domain" description="YLPM1-like spectrin repeat" evidence="14">
    <location>
        <begin position="158"/>
        <end position="264"/>
    </location>
</feature>
<evidence type="ECO:0000256" key="9">
    <source>
        <dbReference type="ARBA" id="ARBA00058677"/>
    </source>
</evidence>
<protein>
    <recommendedName>
        <fullName evidence="11">YLP motif-containing protein 1</fullName>
    </recommendedName>
    <alternativeName>
        <fullName evidence="12">Nuclear protein ZAP3</fullName>
    </alternativeName>
</protein>
<comment type="subcellular location">
    <subcellularLocation>
        <location evidence="1">Nucleus speckle</location>
    </subcellularLocation>
</comment>
<feature type="compositionally biased region" description="Basic and acidic residues" evidence="13">
    <location>
        <begin position="726"/>
        <end position="735"/>
    </location>
</feature>
<comment type="function">
    <text evidence="9">Plays a role in the reduction of telomerase activity during differentiation of embryonic stem cells by binding to the core promoter of TERT and controlling its down-regulation.</text>
</comment>
<feature type="compositionally biased region" description="Basic and acidic residues" evidence="13">
    <location>
        <begin position="647"/>
        <end position="714"/>
    </location>
</feature>
<dbReference type="PANTHER" id="PTHR13413">
    <property type="entry name" value="YLP MOTIF CONTAINING PROTEIN NUCLEAR PROTEIN ZAP"/>
    <property type="match status" value="1"/>
</dbReference>
<evidence type="ECO:0000256" key="3">
    <source>
        <dbReference type="ARBA" id="ARBA00022491"/>
    </source>
</evidence>
<evidence type="ECO:0000256" key="6">
    <source>
        <dbReference type="ARBA" id="ARBA00023015"/>
    </source>
</evidence>
<feature type="region of interest" description="Disordered" evidence="13">
    <location>
        <begin position="252"/>
        <end position="362"/>
    </location>
</feature>
<evidence type="ECO:0000256" key="4">
    <source>
        <dbReference type="ARBA" id="ARBA00022499"/>
    </source>
</evidence>
<dbReference type="Proteomes" id="UP000625711">
    <property type="component" value="Unassembled WGS sequence"/>
</dbReference>
<evidence type="ECO:0000256" key="13">
    <source>
        <dbReference type="SAM" id="MobiDB-lite"/>
    </source>
</evidence>
<dbReference type="Pfam" id="PF26583">
    <property type="entry name" value="Spectrin_YLPM1"/>
    <property type="match status" value="1"/>
</dbReference>
<keyword evidence="4" id="KW-1017">Isopeptide bond</keyword>
<evidence type="ECO:0000256" key="8">
    <source>
        <dbReference type="ARBA" id="ARBA00023242"/>
    </source>
</evidence>
<keyword evidence="5" id="KW-0832">Ubl conjugation</keyword>
<evidence type="ECO:0000256" key="12">
    <source>
        <dbReference type="ARBA" id="ARBA00083294"/>
    </source>
</evidence>
<dbReference type="InterPro" id="IPR027417">
    <property type="entry name" value="P-loop_NTPase"/>
</dbReference>
<reference evidence="15" key="1">
    <citation type="submission" date="2020-08" db="EMBL/GenBank/DDBJ databases">
        <title>Genome sequencing and assembly of the red palm weevil Rhynchophorus ferrugineus.</title>
        <authorList>
            <person name="Dias G.B."/>
            <person name="Bergman C.M."/>
            <person name="Manee M."/>
        </authorList>
    </citation>
    <scope>NUCLEOTIDE SEQUENCE</scope>
    <source>
        <strain evidence="15">AA-2017</strain>
        <tissue evidence="15">Whole larva</tissue>
    </source>
</reference>
<keyword evidence="3" id="KW-0678">Repressor</keyword>
<evidence type="ECO:0000256" key="2">
    <source>
        <dbReference type="ARBA" id="ARBA00022481"/>
    </source>
</evidence>
<keyword evidence="8" id="KW-0539">Nucleus</keyword>
<dbReference type="GO" id="GO:0016607">
    <property type="term" value="C:nuclear speck"/>
    <property type="evidence" value="ECO:0007669"/>
    <property type="project" value="UniProtKB-SubCell"/>
</dbReference>
<dbReference type="Gene3D" id="3.40.50.300">
    <property type="entry name" value="P-loop containing nucleotide triphosphate hydrolases"/>
    <property type="match status" value="1"/>
</dbReference>
<evidence type="ECO:0000259" key="14">
    <source>
        <dbReference type="Pfam" id="PF26583"/>
    </source>
</evidence>
<dbReference type="PANTHER" id="PTHR13413:SF0">
    <property type="entry name" value="YLP MOTIF-CONTAINING PROTEIN 1"/>
    <property type="match status" value="1"/>
</dbReference>
<dbReference type="Pfam" id="PF13671">
    <property type="entry name" value="AAA_33"/>
    <property type="match status" value="1"/>
</dbReference>
<evidence type="ECO:0000256" key="1">
    <source>
        <dbReference type="ARBA" id="ARBA00004324"/>
    </source>
</evidence>
<keyword evidence="6" id="KW-0805">Transcription regulation</keyword>
<feature type="compositionally biased region" description="Polar residues" evidence="13">
    <location>
        <begin position="279"/>
        <end position="289"/>
    </location>
</feature>
<evidence type="ECO:0000256" key="11">
    <source>
        <dbReference type="ARBA" id="ARBA00068971"/>
    </source>
</evidence>
<evidence type="ECO:0000256" key="7">
    <source>
        <dbReference type="ARBA" id="ARBA00023163"/>
    </source>
</evidence>
<feature type="compositionally biased region" description="Polar residues" evidence="13">
    <location>
        <begin position="306"/>
        <end position="331"/>
    </location>
</feature>
<feature type="compositionally biased region" description="Pro residues" evidence="13">
    <location>
        <begin position="101"/>
        <end position="118"/>
    </location>
</feature>
<feature type="compositionally biased region" description="Basic and acidic residues" evidence="13">
    <location>
        <begin position="339"/>
        <end position="353"/>
    </location>
</feature>
<feature type="region of interest" description="Disordered" evidence="13">
    <location>
        <begin position="96"/>
        <end position="139"/>
    </location>
</feature>
<dbReference type="InterPro" id="IPR026314">
    <property type="entry name" value="YLP_motif_con_p1"/>
</dbReference>
<feature type="compositionally biased region" description="Polar residues" evidence="13">
    <location>
        <begin position="259"/>
        <end position="271"/>
    </location>
</feature>
<evidence type="ECO:0000256" key="5">
    <source>
        <dbReference type="ARBA" id="ARBA00022843"/>
    </source>
</evidence>
<dbReference type="AlphaFoldDB" id="A0A834I001"/>
<keyword evidence="16" id="KW-1185">Reference proteome</keyword>
<proteinExistence type="predicted"/>
<evidence type="ECO:0000313" key="16">
    <source>
        <dbReference type="Proteomes" id="UP000625711"/>
    </source>
</evidence>
<dbReference type="InterPro" id="IPR058903">
    <property type="entry name" value="Spectrin_YLPM1-like"/>
</dbReference>
<dbReference type="EMBL" id="JAACXV010014082">
    <property type="protein sequence ID" value="KAF7270559.1"/>
    <property type="molecule type" value="Genomic_DNA"/>
</dbReference>
<dbReference type="OrthoDB" id="513595at2759"/>
<gene>
    <name evidence="15" type="ORF">GWI33_016512</name>
</gene>
<dbReference type="SUPFAM" id="SSF52540">
    <property type="entry name" value="P-loop containing nucleoside triphosphate hydrolases"/>
    <property type="match status" value="1"/>
</dbReference>
<sequence length="1070" mass="123620">MSWTHWPTPGGLPGVVGAPPMQSAMLQSGMNSSPMMAAGSTPGMHYTPEQWAQMQQQNWQQWAQWQQQYQQWHQQYGAEYSKSINAMAANQVPVMETNTSVPPPPPAETKPPPPPPPDDTNRNMAGYMTAPPPTQLYSTALPQNQNRNQWQNNKRSYSQGNDYENTKRQMLEEQWKKAAPPLPNQQSKIPVTNLEELTQAEQKFDKEFAAWESQFNKWKEQNSNHPDKIQFLEYEKKWESWRNSLLDRREQMRKKRLALQSSQPKSITPHTFNELPPNSLVSPNINNPFSKPPPTQNNEPLAFKTSKGSGEQISVSENSDGGFLQSSSPTSGGIPGLDLVKEGDLPADKDESSSKGPDFDAISKGINTILGDPKLMNMLSMVQKTYPAPPPPLEEHYNINQRETVNNFDDQTQMSFSGGQDVNVRNDFLQTVSDPKINQYNQTAEISNFNQGRNRRNNYEQDFNSEPQGLQDVNHDWTNFSQGRGSEYDNRSEAGFVHERPIYNQKRSKFDVRQDESNFNQSKAYDSQFPEEWNEEDSFEHYHNKFSKSDNSMDADFNKALLAKEEFFVPQIVLDYEHKILKEPEPEVSLDCIRMFDYRHKNVNRIPYPQRPAWFTASLGSIRQFDPLGAGRYSSVYEREFSYRDRDESRPDKRFDTEKDYKSEGRSRGMDLGRRDIRSDDSPRNRDTRWKNRERHSNVRDRPDKIPKPHKPLDLEELSDGDWSEDNEHKEETSVSKDIIKVHTQDRPVGIISLDQLIGTPGRFTRPPKIVIILRGPPGSGKTHLAKLIKDREVEKGGSAPRILSLDDYFMVEQEKEVVQDGKTVKVKEMVYEYEREMEEIYRQSLIKSFKKTVTDGYFNFIVVDNVNQKVKNFGEMWSFAKQNGFQVYICELELDPQMCSRRNVHNRTQKDIEDCISGWEPTPSHHPIVDPTEFLHSSGPITEVEMEEVEETSEQGNPEVEDHIRSKWDTFDCSLNNLARLDGVNKPLRSSKSMEEYLQLDDEWTESSVPLKPGQKRVRWADLEEQKQQKKMKALGFVVGHTDWNRMMNPNNGEDALIQTKYIERVGKY</sequence>
<feature type="region of interest" description="Disordered" evidence="13">
    <location>
        <begin position="647"/>
        <end position="735"/>
    </location>
</feature>
<organism evidence="15 16">
    <name type="scientific">Rhynchophorus ferrugineus</name>
    <name type="common">Red palm weevil</name>
    <name type="synonym">Curculio ferrugineus</name>
    <dbReference type="NCBI Taxonomy" id="354439"/>
    <lineage>
        <taxon>Eukaryota</taxon>
        <taxon>Metazoa</taxon>
        <taxon>Ecdysozoa</taxon>
        <taxon>Arthropoda</taxon>
        <taxon>Hexapoda</taxon>
        <taxon>Insecta</taxon>
        <taxon>Pterygota</taxon>
        <taxon>Neoptera</taxon>
        <taxon>Endopterygota</taxon>
        <taxon>Coleoptera</taxon>
        <taxon>Polyphaga</taxon>
        <taxon>Cucujiformia</taxon>
        <taxon>Curculionidae</taxon>
        <taxon>Dryophthorinae</taxon>
        <taxon>Rhynchophorus</taxon>
    </lineage>
</organism>
<keyword evidence="2" id="KW-0488">Methylation</keyword>
<comment type="subunit">
    <text evidence="10">Interacts with PPP1CA and NCOA5. Forms a complex with ILF2, ILF3, KHDRBS1, RBMX, NCOA5 and PPP1CA.</text>
</comment>
<keyword evidence="7" id="KW-0804">Transcription</keyword>